<feature type="region of interest" description="Disordered" evidence="6">
    <location>
        <begin position="1"/>
        <end position="23"/>
    </location>
</feature>
<dbReference type="Proteomes" id="UP000076842">
    <property type="component" value="Unassembled WGS sequence"/>
</dbReference>
<feature type="transmembrane region" description="Helical" evidence="7">
    <location>
        <begin position="481"/>
        <end position="505"/>
    </location>
</feature>
<feature type="domain" description="Major facilitator superfamily (MFS) profile" evidence="8">
    <location>
        <begin position="109"/>
        <end position="581"/>
    </location>
</feature>
<protein>
    <submittedName>
        <fullName evidence="9">MFS general substrate transporter</fullName>
    </submittedName>
</protein>
<feature type="transmembrane region" description="Helical" evidence="7">
    <location>
        <begin position="235"/>
        <end position="258"/>
    </location>
</feature>
<feature type="transmembrane region" description="Helical" evidence="7">
    <location>
        <begin position="264"/>
        <end position="284"/>
    </location>
</feature>
<feature type="transmembrane region" description="Helical" evidence="7">
    <location>
        <begin position="517"/>
        <end position="538"/>
    </location>
</feature>
<accession>A0A165E6N7</accession>
<dbReference type="InParanoid" id="A0A165E6N7"/>
<dbReference type="OrthoDB" id="440755at2759"/>
<dbReference type="SUPFAM" id="SSF103473">
    <property type="entry name" value="MFS general substrate transporter"/>
    <property type="match status" value="1"/>
</dbReference>
<dbReference type="InterPro" id="IPR020846">
    <property type="entry name" value="MFS_dom"/>
</dbReference>
<feature type="transmembrane region" description="Helical" evidence="7">
    <location>
        <begin position="174"/>
        <end position="193"/>
    </location>
</feature>
<dbReference type="PANTHER" id="PTHR42718">
    <property type="entry name" value="MAJOR FACILITATOR SUPERFAMILY MULTIDRUG TRANSPORTER MFSC"/>
    <property type="match status" value="1"/>
</dbReference>
<name>A0A165E6N7_9BASI</name>
<evidence type="ECO:0000256" key="4">
    <source>
        <dbReference type="ARBA" id="ARBA00022989"/>
    </source>
</evidence>
<dbReference type="GO" id="GO:0022857">
    <property type="term" value="F:transmembrane transporter activity"/>
    <property type="evidence" value="ECO:0007669"/>
    <property type="project" value="InterPro"/>
</dbReference>
<feature type="transmembrane region" description="Helical" evidence="7">
    <location>
        <begin position="455"/>
        <end position="475"/>
    </location>
</feature>
<feature type="transmembrane region" description="Helical" evidence="7">
    <location>
        <begin position="350"/>
        <end position="367"/>
    </location>
</feature>
<dbReference type="Gene3D" id="1.20.1250.20">
    <property type="entry name" value="MFS general substrate transporter like domains"/>
    <property type="match status" value="2"/>
</dbReference>
<dbReference type="PROSITE" id="PS50850">
    <property type="entry name" value="MFS"/>
    <property type="match status" value="1"/>
</dbReference>
<feature type="compositionally biased region" description="Basic and acidic residues" evidence="6">
    <location>
        <begin position="299"/>
        <end position="311"/>
    </location>
</feature>
<dbReference type="PANTHER" id="PTHR42718:SF9">
    <property type="entry name" value="MAJOR FACILITATOR SUPERFAMILY MULTIDRUG TRANSPORTER MFSC"/>
    <property type="match status" value="1"/>
</dbReference>
<dbReference type="STRING" id="1353952.A0A165E6N7"/>
<keyword evidence="10" id="KW-1185">Reference proteome</keyword>
<comment type="subcellular location">
    <subcellularLocation>
        <location evidence="1">Membrane</location>
        <topology evidence="1">Multi-pass membrane protein</topology>
    </subcellularLocation>
</comment>
<dbReference type="EMBL" id="KV424019">
    <property type="protein sequence ID" value="KZT54215.1"/>
    <property type="molecule type" value="Genomic_DNA"/>
</dbReference>
<organism evidence="9 10">
    <name type="scientific">Calocera cornea HHB12733</name>
    <dbReference type="NCBI Taxonomy" id="1353952"/>
    <lineage>
        <taxon>Eukaryota</taxon>
        <taxon>Fungi</taxon>
        <taxon>Dikarya</taxon>
        <taxon>Basidiomycota</taxon>
        <taxon>Agaricomycotina</taxon>
        <taxon>Dacrymycetes</taxon>
        <taxon>Dacrymycetales</taxon>
        <taxon>Dacrymycetaceae</taxon>
        <taxon>Calocera</taxon>
    </lineage>
</organism>
<evidence type="ECO:0000313" key="9">
    <source>
        <dbReference type="EMBL" id="KZT54215.1"/>
    </source>
</evidence>
<keyword evidence="3 7" id="KW-0812">Transmembrane</keyword>
<feature type="transmembrane region" description="Helical" evidence="7">
    <location>
        <begin position="388"/>
        <end position="408"/>
    </location>
</feature>
<feature type="transmembrane region" description="Helical" evidence="7">
    <location>
        <begin position="320"/>
        <end position="338"/>
    </location>
</feature>
<keyword evidence="5 7" id="KW-0472">Membrane</keyword>
<reference evidence="9 10" key="1">
    <citation type="journal article" date="2016" name="Mol. Biol. Evol.">
        <title>Comparative Genomics of Early-Diverging Mushroom-Forming Fungi Provides Insights into the Origins of Lignocellulose Decay Capabilities.</title>
        <authorList>
            <person name="Nagy L.G."/>
            <person name="Riley R."/>
            <person name="Tritt A."/>
            <person name="Adam C."/>
            <person name="Daum C."/>
            <person name="Floudas D."/>
            <person name="Sun H."/>
            <person name="Yadav J.S."/>
            <person name="Pangilinan J."/>
            <person name="Larsson K.H."/>
            <person name="Matsuura K."/>
            <person name="Barry K."/>
            <person name="Labutti K."/>
            <person name="Kuo R."/>
            <person name="Ohm R.A."/>
            <person name="Bhattacharya S.S."/>
            <person name="Shirouzu T."/>
            <person name="Yoshinaga Y."/>
            <person name="Martin F.M."/>
            <person name="Grigoriev I.V."/>
            <person name="Hibbett D.S."/>
        </authorList>
    </citation>
    <scope>NUCLEOTIDE SEQUENCE [LARGE SCALE GENOMIC DNA]</scope>
    <source>
        <strain evidence="9 10">HHB12733</strain>
    </source>
</reference>
<evidence type="ECO:0000259" key="8">
    <source>
        <dbReference type="PROSITE" id="PS50850"/>
    </source>
</evidence>
<gene>
    <name evidence="9" type="ORF">CALCODRAFT_438991</name>
</gene>
<evidence type="ECO:0000256" key="7">
    <source>
        <dbReference type="SAM" id="Phobius"/>
    </source>
</evidence>
<feature type="transmembrane region" description="Helical" evidence="7">
    <location>
        <begin position="147"/>
        <end position="167"/>
    </location>
</feature>
<evidence type="ECO:0000256" key="1">
    <source>
        <dbReference type="ARBA" id="ARBA00004141"/>
    </source>
</evidence>
<feature type="compositionally biased region" description="Basic and acidic residues" evidence="6">
    <location>
        <begin position="13"/>
        <end position="23"/>
    </location>
</feature>
<dbReference type="GO" id="GO:0016020">
    <property type="term" value="C:membrane"/>
    <property type="evidence" value="ECO:0007669"/>
    <property type="project" value="UniProtKB-SubCell"/>
</dbReference>
<evidence type="ECO:0000313" key="10">
    <source>
        <dbReference type="Proteomes" id="UP000076842"/>
    </source>
</evidence>
<feature type="transmembrane region" description="Helical" evidence="7">
    <location>
        <begin position="199"/>
        <end position="223"/>
    </location>
</feature>
<keyword evidence="4 7" id="KW-1133">Transmembrane helix</keyword>
<dbReference type="Pfam" id="PF07690">
    <property type="entry name" value="MFS_1"/>
    <property type="match status" value="1"/>
</dbReference>
<evidence type="ECO:0000256" key="5">
    <source>
        <dbReference type="ARBA" id="ARBA00023136"/>
    </source>
</evidence>
<evidence type="ECO:0000256" key="3">
    <source>
        <dbReference type="ARBA" id="ARBA00022692"/>
    </source>
</evidence>
<dbReference type="AlphaFoldDB" id="A0A165E6N7"/>
<evidence type="ECO:0000256" key="2">
    <source>
        <dbReference type="ARBA" id="ARBA00022448"/>
    </source>
</evidence>
<proteinExistence type="predicted"/>
<sequence>MDQLQAASAAEPKGLRPDPRRVDSHATLTTPISLTGPSNFELSPCATVVDLNLGATRRTSTDGCDAIQDLPKRGDNDPPLGSEFAQACSTPSTKLGKDPELSGARKTLLLLVFCMAQFLDAFNNSALFPALPVIGKTFDMNDAEEQWIFSAYALTFSSFLLLSGRIADISSPKWTFVAGLAILSVVSLVVGFVPNKIAIIVLRSVLGIGAALTIPSSLSLLVWTFPEQKAQSRAIATFSGMTAIGNVLGLLIGAVFTGEVTWKWCFWFTTCLGVPTAIVSAIFIPADAREEPDTFPFGEEGRAEEGGNERPKKSKGGLDFIGVSLITIALILFVFGLTSGPTSGWRTAQVWAPLVLSFALIPGFIYWETRIPERDAALPPAMWFYPNFAVLFAVAILPFAWWVSSFISFTELWQGPYGLTSVQTAVRFLPLGVSTGLIITALAVLPEAKHPKRHILGGFVLLITGSLLLPFARGLENYWRFLFPAWVIGSVGNSIVLVNCSVAIFRTTPKERSGITGAALNSALQLGCVLSIAAVTGITASVNQREPNDPYNGVSASFWWLLGCVVVEGTIVAVLYREKDGAVEKEISAVTAADPPSQEKA</sequence>
<keyword evidence="2" id="KW-0813">Transport</keyword>
<feature type="transmembrane region" description="Helical" evidence="7">
    <location>
        <begin position="558"/>
        <end position="576"/>
    </location>
</feature>
<feature type="region of interest" description="Disordered" evidence="6">
    <location>
        <begin position="294"/>
        <end position="313"/>
    </location>
</feature>
<evidence type="ECO:0000256" key="6">
    <source>
        <dbReference type="SAM" id="MobiDB-lite"/>
    </source>
</evidence>
<dbReference type="InterPro" id="IPR036259">
    <property type="entry name" value="MFS_trans_sf"/>
</dbReference>
<dbReference type="InterPro" id="IPR011701">
    <property type="entry name" value="MFS"/>
</dbReference>
<feature type="region of interest" description="Disordered" evidence="6">
    <location>
        <begin position="62"/>
        <end position="82"/>
    </location>
</feature>